<protein>
    <submittedName>
        <fullName evidence="5">Alpha/beta-hydrolase</fullName>
    </submittedName>
</protein>
<evidence type="ECO:0000313" key="6">
    <source>
        <dbReference type="Proteomes" id="UP000240883"/>
    </source>
</evidence>
<dbReference type="InterPro" id="IPR013094">
    <property type="entry name" value="AB_hydrolase_3"/>
</dbReference>
<dbReference type="Pfam" id="PF07859">
    <property type="entry name" value="Abhydrolase_3"/>
    <property type="match status" value="1"/>
</dbReference>
<feature type="domain" description="Alpha/beta hydrolase fold-3" evidence="4">
    <location>
        <begin position="94"/>
        <end position="316"/>
    </location>
</feature>
<dbReference type="STRING" id="1448308.A0A2T2PCI8"/>
<proteinExistence type="inferred from homology"/>
<evidence type="ECO:0000259" key="4">
    <source>
        <dbReference type="Pfam" id="PF07859"/>
    </source>
</evidence>
<dbReference type="PANTHER" id="PTHR48081">
    <property type="entry name" value="AB HYDROLASE SUPERFAMILY PROTEIN C4A8.06C"/>
    <property type="match status" value="1"/>
</dbReference>
<dbReference type="OrthoDB" id="2152029at2759"/>
<dbReference type="InterPro" id="IPR033140">
    <property type="entry name" value="Lipase_GDXG_put_SER_AS"/>
</dbReference>
<dbReference type="InterPro" id="IPR029058">
    <property type="entry name" value="AB_hydrolase_fold"/>
</dbReference>
<dbReference type="SUPFAM" id="SSF53474">
    <property type="entry name" value="alpha/beta-Hydrolases"/>
    <property type="match status" value="1"/>
</dbReference>
<sequence>MKEAPIASGEGSSIRITHRSERSLYTQLIHLICRPLRNILGRPKEQHPEGSIKLKPHKIILRTCTVSERNVCGIYIYDIFPRRTPKDEAKKRIYYFCGGGWQSPPSSQHWQLCAKLARQMPDTAISMVSYPLAPNNAAPQSIPKLMELYRALMQAADEAGDKVILSGDSSGGNLVLCLVLEALRQDAENAENAGVVSLKPGHVPHPAAVMAICPSTDLTRSNPDIEKLKKVDPILTPDFIKSTAKAWQGDWDPTDRRLSPVNADFSLLANSDIKVHGVTGGYDILGPDGIIFRDKCAKAGVRGEWLHWEKQMHCFILTWPYGVPEGRQGTGWIIDILRKE</sequence>
<dbReference type="PROSITE" id="PS01174">
    <property type="entry name" value="LIPASE_GDXG_SER"/>
    <property type="match status" value="1"/>
</dbReference>
<accession>A0A2T2PCI8</accession>
<keyword evidence="2 5" id="KW-0378">Hydrolase</keyword>
<reference evidence="5 6" key="1">
    <citation type="journal article" date="2018" name="Front. Microbiol.">
        <title>Genome-Wide Analysis of Corynespora cassiicola Leaf Fall Disease Putative Effectors.</title>
        <authorList>
            <person name="Lopez D."/>
            <person name="Ribeiro S."/>
            <person name="Label P."/>
            <person name="Fumanal B."/>
            <person name="Venisse J.S."/>
            <person name="Kohler A."/>
            <person name="de Oliveira R.R."/>
            <person name="Labutti K."/>
            <person name="Lipzen A."/>
            <person name="Lail K."/>
            <person name="Bauer D."/>
            <person name="Ohm R.A."/>
            <person name="Barry K.W."/>
            <person name="Spatafora J."/>
            <person name="Grigoriev I.V."/>
            <person name="Martin F.M."/>
            <person name="Pujade-Renaud V."/>
        </authorList>
    </citation>
    <scope>NUCLEOTIDE SEQUENCE [LARGE SCALE GENOMIC DNA]</scope>
    <source>
        <strain evidence="5 6">Philippines</strain>
    </source>
</reference>
<evidence type="ECO:0000256" key="3">
    <source>
        <dbReference type="PROSITE-ProRule" id="PRU10038"/>
    </source>
</evidence>
<dbReference type="EMBL" id="KZ678128">
    <property type="protein sequence ID" value="PSN75377.1"/>
    <property type="molecule type" value="Genomic_DNA"/>
</dbReference>
<keyword evidence="6" id="KW-1185">Reference proteome</keyword>
<dbReference type="InterPro" id="IPR050300">
    <property type="entry name" value="GDXG_lipolytic_enzyme"/>
</dbReference>
<dbReference type="GO" id="GO:0016787">
    <property type="term" value="F:hydrolase activity"/>
    <property type="evidence" value="ECO:0007669"/>
    <property type="project" value="UniProtKB-KW"/>
</dbReference>
<feature type="active site" evidence="3">
    <location>
        <position position="169"/>
    </location>
</feature>
<evidence type="ECO:0000256" key="2">
    <source>
        <dbReference type="ARBA" id="ARBA00022801"/>
    </source>
</evidence>
<evidence type="ECO:0000313" key="5">
    <source>
        <dbReference type="EMBL" id="PSN75377.1"/>
    </source>
</evidence>
<dbReference type="Proteomes" id="UP000240883">
    <property type="component" value="Unassembled WGS sequence"/>
</dbReference>
<evidence type="ECO:0000256" key="1">
    <source>
        <dbReference type="ARBA" id="ARBA00010515"/>
    </source>
</evidence>
<comment type="similarity">
    <text evidence="1">Belongs to the 'GDXG' lipolytic enzyme family.</text>
</comment>
<organism evidence="5 6">
    <name type="scientific">Corynespora cassiicola Philippines</name>
    <dbReference type="NCBI Taxonomy" id="1448308"/>
    <lineage>
        <taxon>Eukaryota</taxon>
        <taxon>Fungi</taxon>
        <taxon>Dikarya</taxon>
        <taxon>Ascomycota</taxon>
        <taxon>Pezizomycotina</taxon>
        <taxon>Dothideomycetes</taxon>
        <taxon>Pleosporomycetidae</taxon>
        <taxon>Pleosporales</taxon>
        <taxon>Corynesporascaceae</taxon>
        <taxon>Corynespora</taxon>
    </lineage>
</organism>
<dbReference type="AlphaFoldDB" id="A0A2T2PCI8"/>
<gene>
    <name evidence="5" type="ORF">BS50DRAFT_481255</name>
</gene>
<name>A0A2T2PCI8_CORCC</name>
<dbReference type="PANTHER" id="PTHR48081:SF8">
    <property type="entry name" value="ALPHA_BETA HYDROLASE FOLD-3 DOMAIN-CONTAINING PROTEIN-RELATED"/>
    <property type="match status" value="1"/>
</dbReference>
<dbReference type="Gene3D" id="3.40.50.1820">
    <property type="entry name" value="alpha/beta hydrolase"/>
    <property type="match status" value="1"/>
</dbReference>